<dbReference type="Proteomes" id="UP000323946">
    <property type="component" value="Unassembled WGS sequence"/>
</dbReference>
<feature type="domain" description="YCII-related" evidence="2">
    <location>
        <begin position="13"/>
        <end position="91"/>
    </location>
</feature>
<dbReference type="SUPFAM" id="SSF54909">
    <property type="entry name" value="Dimeric alpha+beta barrel"/>
    <property type="match status" value="1"/>
</dbReference>
<reference evidence="3 4" key="1">
    <citation type="submission" date="2019-09" db="EMBL/GenBank/DDBJ databases">
        <title>Draft genome sequence of the thermophilic Saccharopolyspora hirsuta VKM Ac-666T.</title>
        <authorList>
            <person name="Lobastova T.G."/>
            <person name="Fokina V."/>
            <person name="Bragin E.Y."/>
            <person name="Shtratnikova V.Y."/>
            <person name="Starodumova I.P."/>
            <person name="Tarlachkov S.V."/>
            <person name="Donova M.V."/>
        </authorList>
    </citation>
    <scope>NUCLEOTIDE SEQUENCE [LARGE SCALE GENOMIC DNA]</scope>
    <source>
        <strain evidence="3 4">VKM Ac-666</strain>
    </source>
</reference>
<evidence type="ECO:0000256" key="1">
    <source>
        <dbReference type="ARBA" id="ARBA00007689"/>
    </source>
</evidence>
<dbReference type="EMBL" id="VWPH01000008">
    <property type="protein sequence ID" value="KAA5831948.1"/>
    <property type="molecule type" value="Genomic_DNA"/>
</dbReference>
<dbReference type="Gene3D" id="3.30.70.1060">
    <property type="entry name" value="Dimeric alpha+beta barrel"/>
    <property type="match status" value="1"/>
</dbReference>
<dbReference type="PANTHER" id="PTHR35174:SF4">
    <property type="entry name" value="BLL7163 PROTEIN"/>
    <property type="match status" value="1"/>
</dbReference>
<dbReference type="InterPro" id="IPR011008">
    <property type="entry name" value="Dimeric_a/b-barrel"/>
</dbReference>
<dbReference type="OrthoDB" id="668782at2"/>
<evidence type="ECO:0000313" key="4">
    <source>
        <dbReference type="Proteomes" id="UP000323946"/>
    </source>
</evidence>
<keyword evidence="4" id="KW-1185">Reference proteome</keyword>
<evidence type="ECO:0000313" key="3">
    <source>
        <dbReference type="EMBL" id="KAA5831948.1"/>
    </source>
</evidence>
<dbReference type="Pfam" id="PF03795">
    <property type="entry name" value="YCII"/>
    <property type="match status" value="1"/>
</dbReference>
<accession>A0A5M7BUW7</accession>
<dbReference type="RefSeq" id="WP_150068087.1">
    <property type="nucleotide sequence ID" value="NZ_JBEPDJ010000001.1"/>
</dbReference>
<comment type="similarity">
    <text evidence="1">Belongs to the YciI family.</text>
</comment>
<sequence>MRFLMTAAPSGPELVEAMGDYDEQLVRAGVLLAGEVLHPSSAGFRTEVAEDGGRVVVRGPFAEAVIAGFWVLQVRSREEMVEWARRCPVPVTVLQVRAVEDVEVRFAAEIREFTG</sequence>
<protein>
    <submittedName>
        <fullName evidence="3">YciI family protein</fullName>
    </submittedName>
</protein>
<name>A0A5M7BUW7_SACHI</name>
<evidence type="ECO:0000259" key="2">
    <source>
        <dbReference type="Pfam" id="PF03795"/>
    </source>
</evidence>
<gene>
    <name evidence="3" type="ORF">F1721_19225</name>
</gene>
<proteinExistence type="inferred from homology"/>
<dbReference type="AlphaFoldDB" id="A0A5M7BUW7"/>
<organism evidence="3 4">
    <name type="scientific">Saccharopolyspora hirsuta</name>
    <dbReference type="NCBI Taxonomy" id="1837"/>
    <lineage>
        <taxon>Bacteria</taxon>
        <taxon>Bacillati</taxon>
        <taxon>Actinomycetota</taxon>
        <taxon>Actinomycetes</taxon>
        <taxon>Pseudonocardiales</taxon>
        <taxon>Pseudonocardiaceae</taxon>
        <taxon>Saccharopolyspora</taxon>
    </lineage>
</organism>
<dbReference type="PANTHER" id="PTHR35174">
    <property type="entry name" value="BLL7171 PROTEIN-RELATED"/>
    <property type="match status" value="1"/>
</dbReference>
<comment type="caution">
    <text evidence="3">The sequence shown here is derived from an EMBL/GenBank/DDBJ whole genome shotgun (WGS) entry which is preliminary data.</text>
</comment>
<dbReference type="InterPro" id="IPR005545">
    <property type="entry name" value="YCII"/>
</dbReference>